<dbReference type="PANTHER" id="PTHR34220:SF7">
    <property type="entry name" value="SENSOR HISTIDINE KINASE YPDA"/>
    <property type="match status" value="1"/>
</dbReference>
<reference evidence="3 4" key="1">
    <citation type="submission" date="2022-03" db="EMBL/GenBank/DDBJ databases">
        <title>Parabacteroides sp. nov. isolated from swine feces.</title>
        <authorList>
            <person name="Bak J.E."/>
        </authorList>
    </citation>
    <scope>NUCLEOTIDE SEQUENCE [LARGE SCALE GENOMIC DNA]</scope>
    <source>
        <strain evidence="3 4">AGMB00274</strain>
    </source>
</reference>
<dbReference type="GO" id="GO:0016301">
    <property type="term" value="F:kinase activity"/>
    <property type="evidence" value="ECO:0007669"/>
    <property type="project" value="UniProtKB-KW"/>
</dbReference>
<dbReference type="InterPro" id="IPR050640">
    <property type="entry name" value="Bact_2-comp_sensor_kinase"/>
</dbReference>
<evidence type="ECO:0000313" key="3">
    <source>
        <dbReference type="EMBL" id="MCJ2381564.1"/>
    </source>
</evidence>
<keyword evidence="1" id="KW-1133">Transmembrane helix</keyword>
<dbReference type="SUPFAM" id="SSF55874">
    <property type="entry name" value="ATPase domain of HSP90 chaperone/DNA topoisomerase II/histidine kinase"/>
    <property type="match status" value="1"/>
</dbReference>
<comment type="caution">
    <text evidence="3">The sequence shown here is derived from an EMBL/GenBank/DDBJ whole genome shotgun (WGS) entry which is preliminary data.</text>
</comment>
<dbReference type="Gene3D" id="3.30.565.10">
    <property type="entry name" value="Histidine kinase-like ATPase, C-terminal domain"/>
    <property type="match status" value="1"/>
</dbReference>
<feature type="transmembrane region" description="Helical" evidence="1">
    <location>
        <begin position="51"/>
        <end position="73"/>
    </location>
</feature>
<accession>A0ABT0C3G9</accession>
<dbReference type="EMBL" id="JAKZMM010000037">
    <property type="protein sequence ID" value="MCJ2381564.1"/>
    <property type="molecule type" value="Genomic_DNA"/>
</dbReference>
<keyword evidence="3" id="KW-0808">Transferase</keyword>
<feature type="transmembrane region" description="Helical" evidence="1">
    <location>
        <begin position="21"/>
        <end position="39"/>
    </location>
</feature>
<keyword evidence="4" id="KW-1185">Reference proteome</keyword>
<keyword evidence="1" id="KW-0812">Transmembrane</keyword>
<evidence type="ECO:0000256" key="1">
    <source>
        <dbReference type="SAM" id="Phobius"/>
    </source>
</evidence>
<organism evidence="3 4">
    <name type="scientific">Parabacteroides faecalis</name>
    <dbReference type="NCBI Taxonomy" id="2924040"/>
    <lineage>
        <taxon>Bacteria</taxon>
        <taxon>Pseudomonadati</taxon>
        <taxon>Bacteroidota</taxon>
        <taxon>Bacteroidia</taxon>
        <taxon>Bacteroidales</taxon>
        <taxon>Tannerellaceae</taxon>
        <taxon>Parabacteroides</taxon>
    </lineage>
</organism>
<protein>
    <submittedName>
        <fullName evidence="3">Sensor histidine kinase</fullName>
    </submittedName>
</protein>
<evidence type="ECO:0000313" key="4">
    <source>
        <dbReference type="Proteomes" id="UP001165444"/>
    </source>
</evidence>
<dbReference type="InterPro" id="IPR036890">
    <property type="entry name" value="HATPase_C_sf"/>
</dbReference>
<feature type="transmembrane region" description="Helical" evidence="1">
    <location>
        <begin position="85"/>
        <end position="104"/>
    </location>
</feature>
<dbReference type="RefSeq" id="WP_243325957.1">
    <property type="nucleotide sequence ID" value="NZ_JAKZMM010000037.1"/>
</dbReference>
<gene>
    <name evidence="3" type="ORF">MUN53_13260</name>
</gene>
<evidence type="ECO:0000259" key="2">
    <source>
        <dbReference type="Pfam" id="PF06580"/>
    </source>
</evidence>
<keyword evidence="1" id="KW-0472">Membrane</keyword>
<dbReference type="InterPro" id="IPR010559">
    <property type="entry name" value="Sig_transdc_His_kin_internal"/>
</dbReference>
<keyword evidence="3" id="KW-0418">Kinase</keyword>
<dbReference type="PANTHER" id="PTHR34220">
    <property type="entry name" value="SENSOR HISTIDINE KINASE YPDA"/>
    <property type="match status" value="1"/>
</dbReference>
<dbReference type="Proteomes" id="UP001165444">
    <property type="component" value="Unassembled WGS sequence"/>
</dbReference>
<dbReference type="Pfam" id="PF06580">
    <property type="entry name" value="His_kinase"/>
    <property type="match status" value="1"/>
</dbReference>
<proteinExistence type="predicted"/>
<feature type="transmembrane region" description="Helical" evidence="1">
    <location>
        <begin position="130"/>
        <end position="154"/>
    </location>
</feature>
<name>A0ABT0C3G9_9BACT</name>
<feature type="domain" description="Signal transduction histidine kinase internal region" evidence="2">
    <location>
        <begin position="174"/>
        <end position="251"/>
    </location>
</feature>
<sequence>MTEETKKEELPVYRTPKGLGKIIHMAAWGILFGIPFFFTGDETETVTIESYMRFVIVPISFMFVFYVNYFFLVPKYLFTRRLPEFFVANVLLIVFTMVAVHLLMDLLPDSPHEHPHRKPPMRGEPPLRNIVGFFLGNAVLYMLVSGLSVAIRVTRNWYRIETMRRDLEQSRVEAELQNLKSQLNPHFLFNTLNNIYCLIAFSPDRAQGVVHDLSRLLRYVLYDSNQKFVPLGKELDFIRNYVELMRIRLPEHVSLDLQISGQENEGGMIAPLLFISLIENAFKHGVSNNLPSFIRICITYDKTEVHCRIENSYFPKNGQDKSGSGIGLVNLEKRLELIYPESYSFRHEQDGDTYIADLQIQTGVK</sequence>